<evidence type="ECO:0000313" key="6">
    <source>
        <dbReference type="Proteomes" id="UP000335415"/>
    </source>
</evidence>
<dbReference type="InterPro" id="IPR029058">
    <property type="entry name" value="AB_hydrolase_fold"/>
</dbReference>
<dbReference type="EC" id="3.1.1.-" evidence="3"/>
<evidence type="ECO:0000256" key="2">
    <source>
        <dbReference type="ARBA" id="ARBA00022801"/>
    </source>
</evidence>
<dbReference type="SUPFAM" id="SSF53474">
    <property type="entry name" value="alpha/beta-Hydrolases"/>
    <property type="match status" value="1"/>
</dbReference>
<dbReference type="Gene3D" id="3.40.50.1820">
    <property type="entry name" value="alpha/beta hydrolase"/>
    <property type="match status" value="1"/>
</dbReference>
<sequence>MLINHAALAALLFASGATLAQTVKISDGALQGGSEQGVEFFKGIPYAQPPVGDLRWRAPQPVKPWGGVLEAKNYGHDCAQQPFPGDAAPLLNAVTSEDCLVLNVWRPASPAEKALPVMVWIHGGGFVNGGASPAVYDGSEFARQGVIFVSLNYRLGRFGFFAHPALQQDALKGNYGLMDQIAALHWVQRHIADFGGDKNNVTVFGESAGGFSVISLLTTPEAKGLFSKAIIQSGSGRQNITPGLSWQQAQNAGVAFAKRWGIEGEGGQALAALRALPADKLVDGLNMATMNRPDYSGPMIDGRIIRGEPQDTYRSGQFARVPIMIGANDQDIGFAPVVTTLREALAPFDDKRYQTVLPLYQAEGNTPQQVAQTLASDRFMVEPARYVASVFSRAGLPAWHYRFAYVADSMRPEWSGAVHASEIPYVFNTVSARYGQQLSGRDRDMARQVHQYWVNFARAGDPNGEQLPRWLPYQAEKDNLMLFPAGGAADSAQVRDPWEKRLNQVAALADEKS</sequence>
<gene>
    <name evidence="5" type="ORF">FJU30_22590</name>
</gene>
<name>A0A5J5FSE6_9GAMM</name>
<dbReference type="EMBL" id="VYKJ01000015">
    <property type="protein sequence ID" value="KAA8996211.1"/>
    <property type="molecule type" value="Genomic_DNA"/>
</dbReference>
<comment type="similarity">
    <text evidence="1 3">Belongs to the type-B carboxylesterase/lipase family.</text>
</comment>
<dbReference type="InterPro" id="IPR002018">
    <property type="entry name" value="CarbesteraseB"/>
</dbReference>
<dbReference type="PROSITE" id="PS00122">
    <property type="entry name" value="CARBOXYLESTERASE_B_1"/>
    <property type="match status" value="1"/>
</dbReference>
<dbReference type="InterPro" id="IPR050309">
    <property type="entry name" value="Type-B_Carboxylest/Lipase"/>
</dbReference>
<feature type="domain" description="Carboxylesterase type B" evidence="4">
    <location>
        <begin position="365"/>
        <end position="482"/>
    </location>
</feature>
<dbReference type="GO" id="GO:0016787">
    <property type="term" value="F:hydrolase activity"/>
    <property type="evidence" value="ECO:0007669"/>
    <property type="project" value="UniProtKB-KW"/>
</dbReference>
<reference evidence="5 6" key="1">
    <citation type="submission" date="2019-09" db="EMBL/GenBank/DDBJ databases">
        <authorList>
            <person name="Li Y."/>
        </authorList>
    </citation>
    <scope>NUCLEOTIDE SEQUENCE [LARGE SCALE GENOMIC DNA]</scope>
    <source>
        <strain evidence="5 6">L3-3HA</strain>
    </source>
</reference>
<proteinExistence type="inferred from homology"/>
<keyword evidence="6" id="KW-1185">Reference proteome</keyword>
<organism evidence="5 6">
    <name type="scientific">Affinibrenneria salicis</name>
    <dbReference type="NCBI Taxonomy" id="2590031"/>
    <lineage>
        <taxon>Bacteria</taxon>
        <taxon>Pseudomonadati</taxon>
        <taxon>Pseudomonadota</taxon>
        <taxon>Gammaproteobacteria</taxon>
        <taxon>Enterobacterales</taxon>
        <taxon>Pectobacteriaceae</taxon>
        <taxon>Affinibrenneria</taxon>
    </lineage>
</organism>
<feature type="chain" id="PRO_5023976634" description="Carboxylic ester hydrolase" evidence="3">
    <location>
        <begin position="21"/>
        <end position="513"/>
    </location>
</feature>
<dbReference type="AlphaFoldDB" id="A0A5J5FSE6"/>
<feature type="signal peptide" evidence="3">
    <location>
        <begin position="1"/>
        <end position="20"/>
    </location>
</feature>
<protein>
    <recommendedName>
        <fullName evidence="3">Carboxylic ester hydrolase</fullName>
        <ecNumber evidence="3">3.1.1.-</ecNumber>
    </recommendedName>
</protein>
<dbReference type="PANTHER" id="PTHR11559">
    <property type="entry name" value="CARBOXYLESTERASE"/>
    <property type="match status" value="1"/>
</dbReference>
<evidence type="ECO:0000259" key="4">
    <source>
        <dbReference type="Pfam" id="PF00135"/>
    </source>
</evidence>
<comment type="caution">
    <text evidence="5">The sequence shown here is derived from an EMBL/GenBank/DDBJ whole genome shotgun (WGS) entry which is preliminary data.</text>
</comment>
<evidence type="ECO:0000256" key="3">
    <source>
        <dbReference type="RuleBase" id="RU361235"/>
    </source>
</evidence>
<dbReference type="OrthoDB" id="9775851at2"/>
<dbReference type="Proteomes" id="UP000335415">
    <property type="component" value="Unassembled WGS sequence"/>
</dbReference>
<dbReference type="Pfam" id="PF00135">
    <property type="entry name" value="COesterase"/>
    <property type="match status" value="2"/>
</dbReference>
<evidence type="ECO:0000256" key="1">
    <source>
        <dbReference type="ARBA" id="ARBA00005964"/>
    </source>
</evidence>
<accession>A0A5J5FSE6</accession>
<dbReference type="InterPro" id="IPR019826">
    <property type="entry name" value="Carboxylesterase_B_AS"/>
</dbReference>
<keyword evidence="3" id="KW-0732">Signal</keyword>
<keyword evidence="2 3" id="KW-0378">Hydrolase</keyword>
<feature type="domain" description="Carboxylesterase type B" evidence="4">
    <location>
        <begin position="21"/>
        <end position="337"/>
    </location>
</feature>
<evidence type="ECO:0000313" key="5">
    <source>
        <dbReference type="EMBL" id="KAA8996211.1"/>
    </source>
</evidence>